<organism evidence="1 2">
    <name type="scientific">Klebsiella phage vB_KpnM_KpV477</name>
    <dbReference type="NCBI Taxonomy" id="1852625"/>
    <lineage>
        <taxon>Viruses</taxon>
        <taxon>Duplodnaviria</taxon>
        <taxon>Heunggongvirae</taxon>
        <taxon>Uroviricota</taxon>
        <taxon>Caudoviricetes</taxon>
        <taxon>Pantevenvirales</taxon>
        <taxon>Straboviridae</taxon>
        <taxon>Tevenvirinae</taxon>
        <taxon>Jiaodavirus</taxon>
        <taxon>Jiaodavirus kpv477</taxon>
    </lineage>
</organism>
<keyword evidence="2" id="KW-1185">Reference proteome</keyword>
<reference evidence="1 2" key="1">
    <citation type="submission" date="2016-05" db="EMBL/GenBank/DDBJ databases">
        <title>Complete genome sequence of Klebsiella pneumoniae bacteriophage vB_KpnM_KpV477.</title>
        <authorList>
            <person name="Komisarova E.V."/>
            <person name="Krasilnikova V.M."/>
            <person name="Kislichkina A.A."/>
            <person name="Bogun A.G."/>
            <person name="Volozhantsev N.V."/>
        </authorList>
    </citation>
    <scope>NUCLEOTIDE SEQUENCE [LARGE SCALE GENOMIC DNA]</scope>
</reference>
<dbReference type="Proteomes" id="UP000202533">
    <property type="component" value="Segment"/>
</dbReference>
<dbReference type="GeneID" id="29067151"/>
<proteinExistence type="predicted"/>
<evidence type="ECO:0000313" key="2">
    <source>
        <dbReference type="Proteomes" id="UP000202533"/>
    </source>
</evidence>
<evidence type="ECO:0000313" key="1">
    <source>
        <dbReference type="EMBL" id="ANT40608.1"/>
    </source>
</evidence>
<dbReference type="RefSeq" id="YP_009288847.1">
    <property type="nucleotide sequence ID" value="NC_031087.1"/>
</dbReference>
<gene>
    <name evidence="1" type="ORF">kpv477_171</name>
</gene>
<protein>
    <submittedName>
        <fullName evidence="1">Putative short tail fibers protein</fullName>
    </submittedName>
</protein>
<dbReference type="KEGG" id="vg:29067151"/>
<accession>A0A1B1P922</accession>
<dbReference type="EMBL" id="KX258185">
    <property type="protein sequence ID" value="ANT40608.1"/>
    <property type="molecule type" value="Genomic_DNA"/>
</dbReference>
<sequence length="446" mass="47642">MAQNNYNHYSDLAKYTIFDPANTQWPVATKDVQSALALIGSWARTDTGLPAASPTVAGIIRTATQAEVEAGTVGNAAVTPATLKSTITRPEATTAILGLTRYATNTEAAALTAANRTITAAALGHVFKTVKAQENVDGTVRLTTAAQAQAGTDETTAVTPKRVVEMIGKFSVNPPTYTSATESNLGLVRVATQAQVAAGAVHDGYAVTPKTFMASKASDSVFGIVKFAKDSDVASATANNLAVTPKSLQALKSTKDKYGLTRLSGSPTTDASLAAAATDAVFKTRKINGKTLDNDITITNNDINCYTRPESDGRYMPAGTRVGNITWVEGGTYIPAGNWFGCNSPYEATSRLALTLTIKFQRNNDGYDNRIWRFRITVNGENRGEHTLNIENTKGGRNGHSWRFEGYATGSYIINDVPPNARVQIEPFENIRGDNYSASLTFCTNR</sequence>
<name>A0A1B1P922_9CAUD</name>
<dbReference type="OrthoDB" id="3474at10239"/>